<dbReference type="KEGG" id="cgz:M787_002265"/>
<keyword evidence="3" id="KW-0121">Carboxypeptidase</keyword>
<dbReference type="Proteomes" id="UP000019147">
    <property type="component" value="Chromosome"/>
</dbReference>
<sequence length="431" mass="48567">MAKAFFHYGLLSLLTWLGTSLIYADIVFPEVQGSSAAVIHENTGKILYSKNIDARIYPASMTKIATALFILRRYPEVLNNFIAVKQEAIASISPQAKKQSGYRSPPYWLETDGVTIHLRNKEEVSGIDLFHALLISSANDAANSLAIACSGSIPEFMHQLNTFLRELGCHDTHLNNPHGLHHPNHYTTARDLLCIMREGLKEPLFRQVIHTSSYTIAATNLNPERTLCTTNKLLVTTSPYYYPSIIGGKTGSTELAGKNLIVSACKNNRSIITIATGYSSMDKLYHDIHALCEAVFNELPLRRYLILPTEKYRLSLGTLGSISLPLPEGVYYDFYASEGEDPCTVTFVPHVTSFPIHQGDLIGHWVFRSSKKETFSRPVYSPYDIVPSPLQRFYIAIRALMFSQRTYVILGLLGLYYKKTRRKVRKPVRYY</sequence>
<reference evidence="3 4" key="1">
    <citation type="journal article" date="2014" name="Syst. Appl. Microbiol.">
        <title>Evidence for the existence of two new members of the family Chlamydiaceae and proposal of Chlamydia avium sp. nov. and Chlamydia gallinacea sp. nov.</title>
        <authorList>
            <person name="Sachse K."/>
            <person name="Laroucau K."/>
            <person name="Riege K."/>
            <person name="Wehner S."/>
            <person name="Dilcher M."/>
            <person name="Creasy H.H."/>
            <person name="Weidmann M."/>
            <person name="Myers G."/>
            <person name="Vorimore F."/>
            <person name="Vicari N."/>
            <person name="Magnino S."/>
            <person name="Liebler-Tenorio E."/>
            <person name="Ruettger A."/>
            <person name="Bavoil P.M."/>
            <person name="Hufert F.T."/>
            <person name="Rossello-Mora R."/>
            <person name="Marz M."/>
        </authorList>
    </citation>
    <scope>NUCLEOTIDE SEQUENCE [LARGE SCALE GENOMIC DNA]</scope>
    <source>
        <strain evidence="3 4">08-1274/3</strain>
    </source>
</reference>
<dbReference type="eggNOG" id="COG1686">
    <property type="taxonomic scope" value="Bacteria"/>
</dbReference>
<dbReference type="RefSeq" id="WP_021828841.1">
    <property type="nucleotide sequence ID" value="NZ_CP015840.1"/>
</dbReference>
<accession>A0A173DYY5</accession>
<dbReference type="OrthoDB" id="9791132at2"/>
<organism evidence="3 4">
    <name type="scientific">Chlamydia gallinacea 08-1274/3</name>
    <dbReference type="NCBI Taxonomy" id="1143323"/>
    <lineage>
        <taxon>Bacteria</taxon>
        <taxon>Pseudomonadati</taxon>
        <taxon>Chlamydiota</taxon>
        <taxon>Chlamydiia</taxon>
        <taxon>Chlamydiales</taxon>
        <taxon>Chlamydiaceae</taxon>
        <taxon>Chlamydia/Chlamydophila group</taxon>
        <taxon>Chlamydia</taxon>
    </lineage>
</organism>
<keyword evidence="3" id="KW-0645">Protease</keyword>
<proteinExistence type="predicted"/>
<dbReference type="SUPFAM" id="SSF56601">
    <property type="entry name" value="beta-lactamase/transpeptidase-like"/>
    <property type="match status" value="1"/>
</dbReference>
<gene>
    <name evidence="3" type="ORF">M787_002265</name>
</gene>
<name>A0A173DYY5_9CHLA</name>
<dbReference type="STRING" id="1143323.M787_002265"/>
<keyword evidence="1" id="KW-1133">Transmembrane helix</keyword>
<dbReference type="EMBL" id="CP015840">
    <property type="protein sequence ID" value="ANG66141.1"/>
    <property type="molecule type" value="Genomic_DNA"/>
</dbReference>
<keyword evidence="1" id="KW-0812">Transmembrane</keyword>
<dbReference type="InterPro" id="IPR001967">
    <property type="entry name" value="Peptidase_S11_N"/>
</dbReference>
<protein>
    <submittedName>
        <fullName evidence="3">D-alanyl-D-alanine carboxypeptidase</fullName>
    </submittedName>
</protein>
<dbReference type="Pfam" id="PF00768">
    <property type="entry name" value="Peptidase_S11"/>
    <property type="match status" value="1"/>
</dbReference>
<dbReference type="GeneID" id="81478128"/>
<evidence type="ECO:0000259" key="2">
    <source>
        <dbReference type="Pfam" id="PF00768"/>
    </source>
</evidence>
<evidence type="ECO:0000313" key="4">
    <source>
        <dbReference type="Proteomes" id="UP000019147"/>
    </source>
</evidence>
<dbReference type="InterPro" id="IPR012338">
    <property type="entry name" value="Beta-lactam/transpept-like"/>
</dbReference>
<dbReference type="PANTHER" id="PTHR21581:SF26">
    <property type="entry name" value="D-ALANYL-D-ALANINE ENDOPEPTIDASE"/>
    <property type="match status" value="1"/>
</dbReference>
<feature type="domain" description="Peptidase S11 D-alanyl-D-alanine carboxypeptidase A N-terminal" evidence="2">
    <location>
        <begin position="29"/>
        <end position="275"/>
    </location>
</feature>
<feature type="transmembrane region" description="Helical" evidence="1">
    <location>
        <begin position="393"/>
        <end position="417"/>
    </location>
</feature>
<keyword evidence="3" id="KW-0378">Hydrolase</keyword>
<dbReference type="GO" id="GO:0009002">
    <property type="term" value="F:serine-type D-Ala-D-Ala carboxypeptidase activity"/>
    <property type="evidence" value="ECO:0007669"/>
    <property type="project" value="InterPro"/>
</dbReference>
<evidence type="ECO:0000313" key="3">
    <source>
        <dbReference type="EMBL" id="ANG66141.1"/>
    </source>
</evidence>
<dbReference type="GO" id="GO:0006508">
    <property type="term" value="P:proteolysis"/>
    <property type="evidence" value="ECO:0007669"/>
    <property type="project" value="InterPro"/>
</dbReference>
<dbReference type="AlphaFoldDB" id="A0A173DYY5"/>
<keyword evidence="1" id="KW-0472">Membrane</keyword>
<evidence type="ECO:0000256" key="1">
    <source>
        <dbReference type="SAM" id="Phobius"/>
    </source>
</evidence>
<dbReference type="Gene3D" id="3.40.710.10">
    <property type="entry name" value="DD-peptidase/beta-lactamase superfamily"/>
    <property type="match status" value="1"/>
</dbReference>
<dbReference type="PANTHER" id="PTHR21581">
    <property type="entry name" value="D-ALANYL-D-ALANINE CARBOXYPEPTIDASE"/>
    <property type="match status" value="1"/>
</dbReference>